<feature type="coiled-coil region" evidence="2">
    <location>
        <begin position="1014"/>
        <end position="1041"/>
    </location>
</feature>
<evidence type="ECO:0000256" key="2">
    <source>
        <dbReference type="SAM" id="Coils"/>
    </source>
</evidence>
<sequence>MSAEVGCLRECEIQIGRMESFCRVCPPPAFDPTSSLAAPRDAGASIVFPVEHEEAVLLRDPRYSPQTAVSQCTRKFRVAACFLPGSTQEQVYQRVGRPLVEWFWSGFNGALVTFGQQGTGKTYTLFGRPPPLEMDGVGLFARMMHDLFRRIEAGSRADWTVGVSCWELLEHTLVDLLQPAPAPPASGGSDGQSPAEGTGGADRFRVVTVPSEEALELVLARARARSANWTVALAAAGSLAGAQAHPLPNRAHGFIRVQLYNRPRGTLATLHPGRASPGSNISGGAARGDRGGRPQVVDLVGSASLSYQHLAPARPESPDLQRTRAVVNSQLLAFSRVVSELASADALTRLLAPVLAGNCKSSLLCTVSGQPEAFLDTANTLRLASRAQSVAIGCTRVEAPADCGAGWLPVAAFVAQCPPLPGPGPVPPPGSVGWAAQQPPPQRPTRAARFMADLLGRGDAPVLAAALARGLRAGHAGHGRGPVVFPVAVAVAVPGAAGAGGPPRGRLGDAPLGELGQPLGGLRARVLVSVSGPRLGLRIPAERPRGPCCACWGRGRSRRPSGMVPLEPASLEATLVRPLYASAEEPLGGPPSPDSPATATAATVTATATATITTRPGGPPGSRAGGAVITTTTQVRPGPPLLGPPGTGSRGHGAPAEVVGAAGAEEADEPEGPDADQRMATFMWGSPAGAGGPGEEVASPHEPDRDPWGSPPSPRATQAPPVVVPAQPQQRRISLADLAPEEAGGVPGLVGSPSGGPAEADVLGPVSLSVAALGGLPGATEGPLAGGGSASASASSRLDRLIAHQMRALHRQQARSTAATRSPTASPTRSPSGRPRPQGCCSGPAEPDVPLGLSALLQPGEGEGGEAETDRLRRNYEAVLLMYRLEDERMGAGQLRQKLRALEQRSAHSQAFDLYERDLARLAQENGRLAQELAATQRRYLALLAAHEQPPAPAAQQPRGGPSGAPRPRSPGRAGPADGEGSRAQHDGGPGASSPPPQDAARWGGRGADPQVVARQLRRALAAAQHEADRLRAENGDLLRKQRPIRSVLPPHGLSGGAGCRSWAVQQRFVEDASRRIAALTKELAHKQSELLARGEAAAAAERRVGELEQAAGALQEARRREAAEGQLVQGQLAEMRDVVTALAQRYKKALAKLPPQHQHQQQQHDQQQSEARRRTPKGGVARSLEELFESTLGPASGSASASRGPTPASSPPVTPSASSASLGGPSVAWGIPAGGSGTPPAQPLAQLPPSAASGAPAARALASSSSSSSSSRPGPAAPTATTTAGATTAPGRRHLAGITRRSAVGPAAARAGPQPPTEGGPLTPPLSPTRTAPASRPAHRQAAGPAPGGDPPAPTAAARHRPPAPLDRPSVGPPSPRTASGGGGGGGGGGVAGGPLRLGAAGTSTYEYRPSASLLLLGDPAAPTGTAPWPGSGGLVRPSAAAMRSGFLRS</sequence>
<feature type="compositionally biased region" description="Low complexity" evidence="3">
    <location>
        <begin position="814"/>
        <end position="837"/>
    </location>
</feature>
<dbReference type="Pfam" id="PF00225">
    <property type="entry name" value="Kinesin"/>
    <property type="match status" value="1"/>
</dbReference>
<accession>A0ABQ8UW36</accession>
<proteinExistence type="inferred from homology"/>
<keyword evidence="1" id="KW-0505">Motor protein</keyword>
<evidence type="ECO:0000256" key="1">
    <source>
        <dbReference type="PROSITE-ProRule" id="PRU00283"/>
    </source>
</evidence>
<feature type="compositionally biased region" description="Low complexity" evidence="3">
    <location>
        <begin position="954"/>
        <end position="977"/>
    </location>
</feature>
<feature type="region of interest" description="Disordered" evidence="3">
    <location>
        <begin position="271"/>
        <end position="293"/>
    </location>
</feature>
<feature type="compositionally biased region" description="Low complexity" evidence="3">
    <location>
        <begin position="1194"/>
        <end position="1208"/>
    </location>
</feature>
<feature type="compositionally biased region" description="Low complexity" evidence="3">
    <location>
        <begin position="715"/>
        <end position="732"/>
    </location>
</feature>
<keyword evidence="1" id="KW-0547">Nucleotide-binding</keyword>
<comment type="similarity">
    <text evidence="1">Belongs to the TRAFAC class myosin-kinesin ATPase superfamily. Kinesin family.</text>
</comment>
<feature type="region of interest" description="Disordered" evidence="3">
    <location>
        <begin position="949"/>
        <end position="1008"/>
    </location>
</feature>
<keyword evidence="6" id="KW-1185">Reference proteome</keyword>
<dbReference type="PRINTS" id="PR00380">
    <property type="entry name" value="KINESINHEAVY"/>
</dbReference>
<evidence type="ECO:0000256" key="3">
    <source>
        <dbReference type="SAM" id="MobiDB-lite"/>
    </source>
</evidence>
<feature type="region of interest" description="Disordered" evidence="3">
    <location>
        <begin position="683"/>
        <end position="761"/>
    </location>
</feature>
<name>A0ABQ8UW36_9EUKA</name>
<feature type="compositionally biased region" description="Low complexity" evidence="3">
    <location>
        <begin position="1304"/>
        <end position="1313"/>
    </location>
</feature>
<feature type="compositionally biased region" description="Pro residues" evidence="3">
    <location>
        <begin position="1314"/>
        <end position="1328"/>
    </location>
</feature>
<evidence type="ECO:0000313" key="5">
    <source>
        <dbReference type="EMBL" id="KAJ4461765.1"/>
    </source>
</evidence>
<comment type="caution">
    <text evidence="5">The sequence shown here is derived from an EMBL/GenBank/DDBJ whole genome shotgun (WGS) entry which is preliminary data.</text>
</comment>
<dbReference type="SMART" id="SM00129">
    <property type="entry name" value="KISc"/>
    <property type="match status" value="1"/>
</dbReference>
<feature type="region of interest" description="Disordered" evidence="3">
    <location>
        <begin position="808"/>
        <end position="870"/>
    </location>
</feature>
<dbReference type="PANTHER" id="PTHR24115">
    <property type="entry name" value="KINESIN-RELATED"/>
    <property type="match status" value="1"/>
</dbReference>
<feature type="compositionally biased region" description="Low complexity" evidence="3">
    <location>
        <begin position="179"/>
        <end position="195"/>
    </location>
</feature>
<feature type="compositionally biased region" description="Gly residues" evidence="3">
    <location>
        <begin position="1381"/>
        <end position="1394"/>
    </location>
</feature>
<feature type="region of interest" description="Disordered" evidence="3">
    <location>
        <begin position="632"/>
        <end position="655"/>
    </location>
</feature>
<dbReference type="EMBL" id="JAPMOS010000006">
    <property type="protein sequence ID" value="KAJ4461765.1"/>
    <property type="molecule type" value="Genomic_DNA"/>
</dbReference>
<dbReference type="InterPro" id="IPR027640">
    <property type="entry name" value="Kinesin-like_fam"/>
</dbReference>
<dbReference type="PROSITE" id="PS50067">
    <property type="entry name" value="KINESIN_MOTOR_2"/>
    <property type="match status" value="1"/>
</dbReference>
<feature type="binding site" evidence="1">
    <location>
        <begin position="115"/>
        <end position="122"/>
    </location>
    <ligand>
        <name>ATP</name>
        <dbReference type="ChEBI" id="CHEBI:30616"/>
    </ligand>
</feature>
<feature type="region of interest" description="Disordered" evidence="3">
    <location>
        <begin position="1153"/>
        <end position="1403"/>
    </location>
</feature>
<feature type="coiled-coil region" evidence="2">
    <location>
        <begin position="1070"/>
        <end position="1118"/>
    </location>
</feature>
<feature type="compositionally biased region" description="Basic and acidic residues" evidence="3">
    <location>
        <begin position="698"/>
        <end position="707"/>
    </location>
</feature>
<feature type="coiled-coil region" evidence="2">
    <location>
        <begin position="885"/>
        <end position="939"/>
    </location>
</feature>
<dbReference type="InterPro" id="IPR027417">
    <property type="entry name" value="P-loop_NTPase"/>
</dbReference>
<protein>
    <submittedName>
        <fullName evidence="5">Kinesin family member 7</fullName>
    </submittedName>
</protein>
<feature type="compositionally biased region" description="Low complexity" evidence="3">
    <location>
        <begin position="1157"/>
        <end position="1169"/>
    </location>
</feature>
<feature type="domain" description="Kinesin motor" evidence="4">
    <location>
        <begin position="17"/>
        <end position="390"/>
    </location>
</feature>
<evidence type="ECO:0000259" key="4">
    <source>
        <dbReference type="PROSITE" id="PS50067"/>
    </source>
</evidence>
<feature type="compositionally biased region" description="Low complexity" evidence="3">
    <location>
        <begin position="1216"/>
        <end position="1227"/>
    </location>
</feature>
<dbReference type="InterPro" id="IPR036961">
    <property type="entry name" value="Kinesin_motor_dom_sf"/>
</dbReference>
<evidence type="ECO:0000313" key="6">
    <source>
        <dbReference type="Proteomes" id="UP001141327"/>
    </source>
</evidence>
<dbReference type="SUPFAM" id="SSF52540">
    <property type="entry name" value="P-loop containing nucleoside triphosphate hydrolases"/>
    <property type="match status" value="1"/>
</dbReference>
<keyword evidence="1" id="KW-0067">ATP-binding</keyword>
<dbReference type="Proteomes" id="UP001141327">
    <property type="component" value="Unassembled WGS sequence"/>
</dbReference>
<feature type="compositionally biased region" description="Low complexity" evidence="3">
    <location>
        <begin position="1244"/>
        <end position="1291"/>
    </location>
</feature>
<dbReference type="InterPro" id="IPR001752">
    <property type="entry name" value="Kinesin_motor_dom"/>
</dbReference>
<feature type="region of interest" description="Disordered" evidence="3">
    <location>
        <begin position="179"/>
        <end position="201"/>
    </location>
</feature>
<gene>
    <name evidence="5" type="ORF">PAPYR_1906</name>
</gene>
<keyword evidence="2" id="KW-0175">Coiled coil</keyword>
<dbReference type="Gene3D" id="3.40.850.10">
    <property type="entry name" value="Kinesin motor domain"/>
    <property type="match status" value="1"/>
</dbReference>
<feature type="compositionally biased region" description="Pro residues" evidence="3">
    <location>
        <begin position="1364"/>
        <end position="1377"/>
    </location>
</feature>
<organism evidence="5 6">
    <name type="scientific">Paratrimastix pyriformis</name>
    <dbReference type="NCBI Taxonomy" id="342808"/>
    <lineage>
        <taxon>Eukaryota</taxon>
        <taxon>Metamonada</taxon>
        <taxon>Preaxostyla</taxon>
        <taxon>Paratrimastigidae</taxon>
        <taxon>Paratrimastix</taxon>
    </lineage>
</organism>
<reference evidence="5" key="1">
    <citation type="journal article" date="2022" name="bioRxiv">
        <title>Genomics of Preaxostyla Flagellates Illuminates Evolutionary Transitions and the Path Towards Mitochondrial Loss.</title>
        <authorList>
            <person name="Novak L.V.F."/>
            <person name="Treitli S.C."/>
            <person name="Pyrih J."/>
            <person name="Halakuc P."/>
            <person name="Pipaliya S.V."/>
            <person name="Vacek V."/>
            <person name="Brzon O."/>
            <person name="Soukal P."/>
            <person name="Eme L."/>
            <person name="Dacks J.B."/>
            <person name="Karnkowska A."/>
            <person name="Elias M."/>
            <person name="Hampl V."/>
        </authorList>
    </citation>
    <scope>NUCLEOTIDE SEQUENCE</scope>
    <source>
        <strain evidence="5">RCP-MX</strain>
    </source>
</reference>